<dbReference type="OrthoDB" id="9816036at2"/>
<dbReference type="Proteomes" id="UP000289734">
    <property type="component" value="Unassembled WGS sequence"/>
</dbReference>
<protein>
    <submittedName>
        <fullName evidence="1">Uncharacterized protein</fullName>
    </submittedName>
</protein>
<reference evidence="2" key="1">
    <citation type="submission" date="2019-01" db="EMBL/GenBank/DDBJ databases">
        <title>Cytophagaceae bacterium strain CAR-16.</title>
        <authorList>
            <person name="Chen W.-M."/>
        </authorList>
    </citation>
    <scope>NUCLEOTIDE SEQUENCE [LARGE SCALE GENOMIC DNA]</scope>
    <source>
        <strain evidence="2">ICH-30</strain>
    </source>
</reference>
<evidence type="ECO:0000313" key="1">
    <source>
        <dbReference type="EMBL" id="RXR31500.1"/>
    </source>
</evidence>
<dbReference type="EMBL" id="SBKQ01000009">
    <property type="protein sequence ID" value="RXR31500.1"/>
    <property type="molecule type" value="Genomic_DNA"/>
</dbReference>
<proteinExistence type="predicted"/>
<name>A0A4Q1KPT8_9FLAO</name>
<dbReference type="AlphaFoldDB" id="A0A4Q1KPT8"/>
<keyword evidence="2" id="KW-1185">Reference proteome</keyword>
<dbReference type="RefSeq" id="WP_129464666.1">
    <property type="nucleotide sequence ID" value="NZ_SBKQ01000009.1"/>
</dbReference>
<organism evidence="1 2">
    <name type="scientific">Flavobacterium piscinae</name>
    <dbReference type="NCBI Taxonomy" id="2506424"/>
    <lineage>
        <taxon>Bacteria</taxon>
        <taxon>Pseudomonadati</taxon>
        <taxon>Bacteroidota</taxon>
        <taxon>Flavobacteriia</taxon>
        <taxon>Flavobacteriales</taxon>
        <taxon>Flavobacteriaceae</taxon>
        <taxon>Flavobacterium</taxon>
    </lineage>
</organism>
<sequence>MIIRGILDRSLSSQLCIRGFAPIKELARISKADYSYQRNPIYEQQEVISTFLDNEDYLFFPEVILNYKVKIDYSKLKTTNRFSPLQELEAKGFFKSNVDNTSIKTKKVTYKNSSDLRGVENIIVVELNLDDTILNDLIKKNQEPFSRVDGNHRLKAGEVAKSEKVNRMTIPFCIILSEELIYEEFKDGSTNKTHEYLGEKFERVVFHNINTKTIPLTSEENLRVILDDEKNFTDEYLKEKFGWEYYAIRKVFKKLPKDLVNVYPNLGKDFLEKPRSVSKDIVKLLVDNKKVNRSERSISLVNEALKNVNQVFGNHPRLKKTKGIAFVVAATYLHISKENDIELFIKWLFKNHIDEIEGLTSKSLIKIYQKIREAKSKQVFVSMQFDEETKPHYNAIVKAVNEVNNEYNLEIKLREIRIDHFNIGHSYKIDDEILRLIEESGLLIADLSSKNINVYQELGYLMGLNQGKGLKQENFILIKKQDKKSKDSDIGFNIRPFQQLRFKSDLELVNMLKKSIIEYYELI</sequence>
<gene>
    <name evidence="1" type="ORF">EQG68_09570</name>
</gene>
<accession>A0A4Q1KPT8</accession>
<evidence type="ECO:0000313" key="2">
    <source>
        <dbReference type="Proteomes" id="UP000289734"/>
    </source>
</evidence>
<comment type="caution">
    <text evidence="1">The sequence shown here is derived from an EMBL/GenBank/DDBJ whole genome shotgun (WGS) entry which is preliminary data.</text>
</comment>